<gene>
    <name evidence="2" type="ORF">C8A01DRAFT_32011</name>
</gene>
<dbReference type="AlphaFoldDB" id="A0AAN6SVT3"/>
<feature type="compositionally biased region" description="Low complexity" evidence="1">
    <location>
        <begin position="208"/>
        <end position="227"/>
    </location>
</feature>
<dbReference type="EMBL" id="MU854323">
    <property type="protein sequence ID" value="KAK4043913.1"/>
    <property type="molecule type" value="Genomic_DNA"/>
</dbReference>
<evidence type="ECO:0000313" key="2">
    <source>
        <dbReference type="EMBL" id="KAK4043913.1"/>
    </source>
</evidence>
<feature type="region of interest" description="Disordered" evidence="1">
    <location>
        <begin position="100"/>
        <end position="132"/>
    </location>
</feature>
<reference evidence="3" key="1">
    <citation type="journal article" date="2023" name="Mol. Phylogenet. Evol.">
        <title>Genome-scale phylogeny and comparative genomics of the fungal order Sordariales.</title>
        <authorList>
            <person name="Hensen N."/>
            <person name="Bonometti L."/>
            <person name="Westerberg I."/>
            <person name="Brannstrom I.O."/>
            <person name="Guillou S."/>
            <person name="Cros-Aarteil S."/>
            <person name="Calhoun S."/>
            <person name="Haridas S."/>
            <person name="Kuo A."/>
            <person name="Mondo S."/>
            <person name="Pangilinan J."/>
            <person name="Riley R."/>
            <person name="LaButti K."/>
            <person name="Andreopoulos B."/>
            <person name="Lipzen A."/>
            <person name="Chen C."/>
            <person name="Yan M."/>
            <person name="Daum C."/>
            <person name="Ng V."/>
            <person name="Clum A."/>
            <person name="Steindorff A."/>
            <person name="Ohm R.A."/>
            <person name="Martin F."/>
            <person name="Silar P."/>
            <person name="Natvig D.O."/>
            <person name="Lalanne C."/>
            <person name="Gautier V."/>
            <person name="Ament-Velasquez S.L."/>
            <person name="Kruys A."/>
            <person name="Hutchinson M.I."/>
            <person name="Powell A.J."/>
            <person name="Barry K."/>
            <person name="Miller A.N."/>
            <person name="Grigoriev I.V."/>
            <person name="Debuchy R."/>
            <person name="Gladieux P."/>
            <person name="Hiltunen Thoren M."/>
            <person name="Johannesson H."/>
        </authorList>
    </citation>
    <scope>NUCLEOTIDE SEQUENCE [LARGE SCALE GENOMIC DNA]</scope>
    <source>
        <strain evidence="3">CBS 284.82</strain>
    </source>
</reference>
<proteinExistence type="predicted"/>
<accession>A0AAN6SVT3</accession>
<feature type="region of interest" description="Disordered" evidence="1">
    <location>
        <begin position="208"/>
        <end position="228"/>
    </location>
</feature>
<evidence type="ECO:0000256" key="1">
    <source>
        <dbReference type="SAM" id="MobiDB-lite"/>
    </source>
</evidence>
<protein>
    <submittedName>
        <fullName evidence="2">Uncharacterized protein</fullName>
    </submittedName>
</protein>
<sequence>MDNDPTNVHDVQPEAYHVGERPASSCSATAHSDPFDDDNIMEMLSTQDPLATEFEPSFGDQVAIWAALTGTGSRPWDGPVMMDHSHHAMANALDDFMRAEFPPTARHPPSSPSQSQLQPTSSPPYMHPSESRGYKQLQVDKGGLAALVRRAAELCDNMYELRIKYHNGHSELDLPGQFPMYMSGEVLQAADEFLRLLRCFFLDAPSGSSTPTLGSSNPSSRMSSTSSLVAPAEQTQRVAYVADRPAALTLIASYRRLLDLYLLYYQAVYEYVRDTEPAWRRHQPIWKDLNVGGAPLREFGDLHIQLVIQAAARVLEDVESALGLSEGCRVSRNSAVVEGDGGGNGVLGAVVTSRFVEQCIAEGTTGGSEQGAGIIVRIREMAASVAAVLDAPVAIERPTHAYI</sequence>
<dbReference type="Proteomes" id="UP001303115">
    <property type="component" value="Unassembled WGS sequence"/>
</dbReference>
<organism evidence="2 3">
    <name type="scientific">Parachaetomium inaequale</name>
    <dbReference type="NCBI Taxonomy" id="2588326"/>
    <lineage>
        <taxon>Eukaryota</taxon>
        <taxon>Fungi</taxon>
        <taxon>Dikarya</taxon>
        <taxon>Ascomycota</taxon>
        <taxon>Pezizomycotina</taxon>
        <taxon>Sordariomycetes</taxon>
        <taxon>Sordariomycetidae</taxon>
        <taxon>Sordariales</taxon>
        <taxon>Chaetomiaceae</taxon>
        <taxon>Parachaetomium</taxon>
    </lineage>
</organism>
<comment type="caution">
    <text evidence="2">The sequence shown here is derived from an EMBL/GenBank/DDBJ whole genome shotgun (WGS) entry which is preliminary data.</text>
</comment>
<keyword evidence="3" id="KW-1185">Reference proteome</keyword>
<feature type="region of interest" description="Disordered" evidence="1">
    <location>
        <begin position="1"/>
        <end position="31"/>
    </location>
</feature>
<evidence type="ECO:0000313" key="3">
    <source>
        <dbReference type="Proteomes" id="UP001303115"/>
    </source>
</evidence>
<name>A0AAN6SVT3_9PEZI</name>